<name>A0A484B597_DRONA</name>
<proteinExistence type="predicted"/>
<dbReference type="EMBL" id="LSRL02000129">
    <property type="protein sequence ID" value="TDG43868.1"/>
    <property type="molecule type" value="Genomic_DNA"/>
</dbReference>
<sequence>MIGCVALTPTASQHLASRSHQAHLRAAADTCSDPRKYDFEPGISWRRLKNKALLRPSPAPIPMMTGGLGWIICYATTARICCSAGCQPPTGWLGANHNRQHSTHPPTLPTTTTTATTTTTSAASAATAIPLPMPPPGAPPPPPPL</sequence>
<feature type="region of interest" description="Disordered" evidence="1">
    <location>
        <begin position="97"/>
        <end position="145"/>
    </location>
</feature>
<comment type="caution">
    <text evidence="2">The sequence shown here is derived from an EMBL/GenBank/DDBJ whole genome shotgun (WGS) entry which is preliminary data.</text>
</comment>
<feature type="compositionally biased region" description="Low complexity" evidence="1">
    <location>
        <begin position="110"/>
        <end position="130"/>
    </location>
</feature>
<protein>
    <submittedName>
        <fullName evidence="2">Uncharacterized protein</fullName>
    </submittedName>
</protein>
<keyword evidence="3" id="KW-1185">Reference proteome</keyword>
<dbReference type="Proteomes" id="UP000295192">
    <property type="component" value="Unassembled WGS sequence"/>
</dbReference>
<accession>A0A484B597</accession>
<dbReference type="AlphaFoldDB" id="A0A484B597"/>
<evidence type="ECO:0000313" key="3">
    <source>
        <dbReference type="Proteomes" id="UP000295192"/>
    </source>
</evidence>
<evidence type="ECO:0000313" key="2">
    <source>
        <dbReference type="EMBL" id="TDG43868.1"/>
    </source>
</evidence>
<organism evidence="2 3">
    <name type="scientific">Drosophila navojoa</name>
    <name type="common">Fruit fly</name>
    <dbReference type="NCBI Taxonomy" id="7232"/>
    <lineage>
        <taxon>Eukaryota</taxon>
        <taxon>Metazoa</taxon>
        <taxon>Ecdysozoa</taxon>
        <taxon>Arthropoda</taxon>
        <taxon>Hexapoda</taxon>
        <taxon>Insecta</taxon>
        <taxon>Pterygota</taxon>
        <taxon>Neoptera</taxon>
        <taxon>Endopterygota</taxon>
        <taxon>Diptera</taxon>
        <taxon>Brachycera</taxon>
        <taxon>Muscomorpha</taxon>
        <taxon>Ephydroidea</taxon>
        <taxon>Drosophilidae</taxon>
        <taxon>Drosophila</taxon>
    </lineage>
</organism>
<reference evidence="2 3" key="1">
    <citation type="journal article" date="2019" name="J. Hered.">
        <title>An Improved Genome Assembly for Drosophila navojoa, the Basal Species in the mojavensis Cluster.</title>
        <authorList>
            <person name="Vanderlinde T."/>
            <person name="Dupim E.G."/>
            <person name="Nazario-Yepiz N.O."/>
            <person name="Carvalho A.B."/>
        </authorList>
    </citation>
    <scope>NUCLEOTIDE SEQUENCE [LARGE SCALE GENOMIC DNA]</scope>
    <source>
        <strain evidence="2">Navoj_Jal97</strain>
        <tissue evidence="2">Whole organism</tissue>
    </source>
</reference>
<evidence type="ECO:0000256" key="1">
    <source>
        <dbReference type="SAM" id="MobiDB-lite"/>
    </source>
</evidence>
<feature type="compositionally biased region" description="Pro residues" evidence="1">
    <location>
        <begin position="131"/>
        <end position="145"/>
    </location>
</feature>
<gene>
    <name evidence="2" type="ORF">AWZ03_009732</name>
</gene>